<evidence type="ECO:0000313" key="5">
    <source>
        <dbReference type="Proteomes" id="UP001295740"/>
    </source>
</evidence>
<feature type="compositionally biased region" description="Low complexity" evidence="1">
    <location>
        <begin position="344"/>
        <end position="365"/>
    </location>
</feature>
<evidence type="ECO:0000256" key="2">
    <source>
        <dbReference type="SAM" id="SignalP"/>
    </source>
</evidence>
<dbReference type="PANTHER" id="PTHR43662:SF11">
    <property type="entry name" value="WSC DOMAIN-CONTAINING PROTEIN"/>
    <property type="match status" value="1"/>
</dbReference>
<protein>
    <submittedName>
        <fullName evidence="4">Uu.00g126200.m01.CDS01</fullName>
    </submittedName>
</protein>
<accession>A0AAI8VIH1</accession>
<feature type="domain" description="DUF1996" evidence="3">
    <location>
        <begin position="43"/>
        <end position="273"/>
    </location>
</feature>
<keyword evidence="5" id="KW-1185">Reference proteome</keyword>
<organism evidence="4 5">
    <name type="scientific">Anthostomella pinea</name>
    <dbReference type="NCBI Taxonomy" id="933095"/>
    <lineage>
        <taxon>Eukaryota</taxon>
        <taxon>Fungi</taxon>
        <taxon>Dikarya</taxon>
        <taxon>Ascomycota</taxon>
        <taxon>Pezizomycotina</taxon>
        <taxon>Sordariomycetes</taxon>
        <taxon>Xylariomycetidae</taxon>
        <taxon>Xylariales</taxon>
        <taxon>Xylariaceae</taxon>
        <taxon>Anthostomella</taxon>
    </lineage>
</organism>
<proteinExistence type="predicted"/>
<evidence type="ECO:0000256" key="1">
    <source>
        <dbReference type="SAM" id="MobiDB-lite"/>
    </source>
</evidence>
<evidence type="ECO:0000313" key="4">
    <source>
        <dbReference type="EMBL" id="CAJ2505226.1"/>
    </source>
</evidence>
<dbReference type="PANTHER" id="PTHR43662">
    <property type="match status" value="1"/>
</dbReference>
<feature type="compositionally biased region" description="Polar residues" evidence="1">
    <location>
        <begin position="374"/>
        <end position="396"/>
    </location>
</feature>
<name>A0AAI8VIH1_9PEZI</name>
<gene>
    <name evidence="4" type="ORF">KHLLAP_LOCUS5694</name>
</gene>
<reference evidence="4" key="1">
    <citation type="submission" date="2023-10" db="EMBL/GenBank/DDBJ databases">
        <authorList>
            <person name="Hackl T."/>
        </authorList>
    </citation>
    <scope>NUCLEOTIDE SEQUENCE</scope>
</reference>
<dbReference type="EMBL" id="CAUWAG010000007">
    <property type="protein sequence ID" value="CAJ2505226.1"/>
    <property type="molecule type" value="Genomic_DNA"/>
</dbReference>
<comment type="caution">
    <text evidence="4">The sequence shown here is derived from an EMBL/GenBank/DDBJ whole genome shotgun (WGS) entry which is preliminary data.</text>
</comment>
<dbReference type="Proteomes" id="UP001295740">
    <property type="component" value="Unassembled WGS sequence"/>
</dbReference>
<feature type="signal peptide" evidence="2">
    <location>
        <begin position="1"/>
        <end position="18"/>
    </location>
</feature>
<evidence type="ECO:0000259" key="3">
    <source>
        <dbReference type="Pfam" id="PF09362"/>
    </source>
</evidence>
<sequence length="474" mass="50486">MKLLSAGAATCLPLLAAAAGEKGGFAVLGFSRPGFVTEGRVNPIVSPGKDSGHLHGVMGGSNFGLNVENDDLLSSNCTSTVIANDFSNYWVPELFFQDPTSSSHFEKVPLSYMLVYYFFERTLDDIEPFPAGMKMSHCPRTSYDKPSYPPGSDGTTAGIVDPQQPNYGTGFPLYPCDAWYLRQDVHFPSCYNPEAGLDDYKNNMAWPSTDSNGYVNCPEGYTHVPHFYYEVYWDTKKWDDGNRWTPDGKTQPYVFANGDATGFSSHGDIIAGWGNDTLSHIIVTCDRTGLVGEGMDQCTGIPGGLNHGKMCTIPSPVIETLDLNEVLTKLPGDNPVTGFGKGGVDSSPVDSNSLSSSPTLEPSTTAVAPGPDSTYPTSTQAPTVSTHNTEAKTTASDIVAGTADTDCGEETKASDASTSAAETASTEASAITVWDFVTTSVTITVCSEPTPEASIVTVWDIEKTFVTTTVLGDS</sequence>
<feature type="chain" id="PRO_5042604461" evidence="2">
    <location>
        <begin position="19"/>
        <end position="474"/>
    </location>
</feature>
<dbReference type="Pfam" id="PF09362">
    <property type="entry name" value="DUF1996"/>
    <property type="match status" value="1"/>
</dbReference>
<keyword evidence="2" id="KW-0732">Signal</keyword>
<dbReference type="AlphaFoldDB" id="A0AAI8VIH1"/>
<feature type="region of interest" description="Disordered" evidence="1">
    <location>
        <begin position="337"/>
        <end position="398"/>
    </location>
</feature>
<dbReference type="InterPro" id="IPR018535">
    <property type="entry name" value="DUF1996"/>
</dbReference>